<sequence length="380" mass="43086">MVYPTDHRIAARSKYNGIKRYSKTRPRLIQSQPVDAEELTRRLFVVLAEQKAHSERKRRTRTEAEQLAASSPSSKQHKSKDITPPAGKHGDKLDSSARSKPETKSAQQVEWPPNDKLYRPSSKKSDSSSKKSGEEEQKHSSSYHHVPQVAASQFTLTTTVEPRAEKGPVHTLSKVAMKFHLDGPNGSREIRTKNSTAPPCEHAKALMRAQSMRERQYERNQVFQPLPPTFEIEAVSHNLFNRNSFHTDSRSREHQDQVKNSRRRSTGSILGRNDAPPIDIFELAGAVFSPTKPVATQAPSEHRVDWTQSDEVKAMKAINIPQQSQPKLRKLESRWILRCRLGGFGRQSKDNKLVSPTDEKSPQNLSSKSPISVFFSRFKR</sequence>
<name>A0A0A1V5N0_9HYPO</name>
<feature type="region of interest" description="Disordered" evidence="1">
    <location>
        <begin position="17"/>
        <end position="36"/>
    </location>
</feature>
<reference evidence="2 3" key="1">
    <citation type="submission" date="2014-02" db="EMBL/GenBank/DDBJ databases">
        <title>The genome sequence of the entomopathogenic fungus Metarhizium robertsii ARSEF 2575.</title>
        <authorList>
            <person name="Giuliano Garisto Donzelli B."/>
            <person name="Roe B.A."/>
            <person name="Macmil S.L."/>
            <person name="Krasnoff S.B."/>
            <person name="Gibson D.M."/>
        </authorList>
    </citation>
    <scope>NUCLEOTIDE SEQUENCE [LARGE SCALE GENOMIC DNA]</scope>
    <source>
        <strain evidence="2 3">ARSEF 2575</strain>
    </source>
</reference>
<dbReference type="EMBL" id="JELW01000001">
    <property type="protein sequence ID" value="EXV05469.1"/>
    <property type="molecule type" value="Genomic_DNA"/>
</dbReference>
<evidence type="ECO:0000313" key="2">
    <source>
        <dbReference type="EMBL" id="EXV05469.1"/>
    </source>
</evidence>
<feature type="compositionally biased region" description="Basic and acidic residues" evidence="1">
    <location>
        <begin position="123"/>
        <end position="139"/>
    </location>
</feature>
<evidence type="ECO:0000256" key="1">
    <source>
        <dbReference type="SAM" id="MobiDB-lite"/>
    </source>
</evidence>
<comment type="caution">
    <text evidence="2">The sequence shown here is derived from an EMBL/GenBank/DDBJ whole genome shotgun (WGS) entry which is preliminary data.</text>
</comment>
<evidence type="ECO:0000313" key="3">
    <source>
        <dbReference type="Proteomes" id="UP000030151"/>
    </source>
</evidence>
<dbReference type="HOGENOM" id="CLU_051030_0_0_1"/>
<feature type="compositionally biased region" description="Basic and acidic residues" evidence="1">
    <location>
        <begin position="88"/>
        <end position="103"/>
    </location>
</feature>
<dbReference type="Proteomes" id="UP000030151">
    <property type="component" value="Unassembled WGS sequence"/>
</dbReference>
<gene>
    <name evidence="2" type="ORF">X797_000184</name>
</gene>
<accession>A0A0A1V5N0</accession>
<feature type="compositionally biased region" description="Basic and acidic residues" evidence="1">
    <location>
        <begin position="245"/>
        <end position="259"/>
    </location>
</feature>
<feature type="compositionally biased region" description="Basic and acidic residues" evidence="1">
    <location>
        <begin position="347"/>
        <end position="361"/>
    </location>
</feature>
<dbReference type="OrthoDB" id="5204927at2759"/>
<feature type="region of interest" description="Disordered" evidence="1">
    <location>
        <begin position="346"/>
        <end position="368"/>
    </location>
</feature>
<feature type="region of interest" description="Disordered" evidence="1">
    <location>
        <begin position="48"/>
        <end position="149"/>
    </location>
</feature>
<feature type="region of interest" description="Disordered" evidence="1">
    <location>
        <begin position="243"/>
        <end position="274"/>
    </location>
</feature>
<protein>
    <submittedName>
        <fullName evidence="2">Uncharacterized protein</fullName>
    </submittedName>
</protein>
<dbReference type="AlphaFoldDB" id="A0A0A1V5N0"/>
<organism evidence="2 3">
    <name type="scientific">Metarhizium robertsii</name>
    <dbReference type="NCBI Taxonomy" id="568076"/>
    <lineage>
        <taxon>Eukaryota</taxon>
        <taxon>Fungi</taxon>
        <taxon>Dikarya</taxon>
        <taxon>Ascomycota</taxon>
        <taxon>Pezizomycotina</taxon>
        <taxon>Sordariomycetes</taxon>
        <taxon>Hypocreomycetidae</taxon>
        <taxon>Hypocreales</taxon>
        <taxon>Clavicipitaceae</taxon>
        <taxon>Metarhizium</taxon>
    </lineage>
</organism>
<proteinExistence type="predicted"/>